<keyword evidence="1" id="KW-0812">Transmembrane</keyword>
<organism evidence="2 3">
    <name type="scientific">Neocallimastix californiae</name>
    <dbReference type="NCBI Taxonomy" id="1754190"/>
    <lineage>
        <taxon>Eukaryota</taxon>
        <taxon>Fungi</taxon>
        <taxon>Fungi incertae sedis</taxon>
        <taxon>Chytridiomycota</taxon>
        <taxon>Chytridiomycota incertae sedis</taxon>
        <taxon>Neocallimastigomycetes</taxon>
        <taxon>Neocallimastigales</taxon>
        <taxon>Neocallimastigaceae</taxon>
        <taxon>Neocallimastix</taxon>
    </lineage>
</organism>
<dbReference type="OrthoDB" id="10599362at2759"/>
<comment type="caution">
    <text evidence="2">The sequence shown here is derived from an EMBL/GenBank/DDBJ whole genome shotgun (WGS) entry which is preliminary data.</text>
</comment>
<protein>
    <recommendedName>
        <fullName evidence="4">G-protein coupled receptors family 3 profile domain-containing protein</fullName>
    </recommendedName>
</protein>
<feature type="transmembrane region" description="Helical" evidence="1">
    <location>
        <begin position="555"/>
        <end position="577"/>
    </location>
</feature>
<dbReference type="Proteomes" id="UP000193920">
    <property type="component" value="Unassembled WGS sequence"/>
</dbReference>
<reference evidence="2 3" key="1">
    <citation type="submission" date="2016-08" db="EMBL/GenBank/DDBJ databases">
        <title>A Parts List for Fungal Cellulosomes Revealed by Comparative Genomics.</title>
        <authorList>
            <consortium name="DOE Joint Genome Institute"/>
            <person name="Haitjema C.H."/>
            <person name="Gilmore S.P."/>
            <person name="Henske J.K."/>
            <person name="Solomon K.V."/>
            <person name="De Groot R."/>
            <person name="Kuo A."/>
            <person name="Mondo S.J."/>
            <person name="Salamov A.A."/>
            <person name="Labutti K."/>
            <person name="Zhao Z."/>
            <person name="Chiniquy J."/>
            <person name="Barry K."/>
            <person name="Brewer H.M."/>
            <person name="Purvine S.O."/>
            <person name="Wright A.T."/>
            <person name="Boxma B."/>
            <person name="Van Alen T."/>
            <person name="Hackstein J.H."/>
            <person name="Baker S.E."/>
            <person name="Grigoriev I.V."/>
            <person name="O'Malley M.A."/>
        </authorList>
    </citation>
    <scope>NUCLEOTIDE SEQUENCE [LARGE SCALE GENOMIC DNA]</scope>
    <source>
        <strain evidence="2 3">G1</strain>
    </source>
</reference>
<evidence type="ECO:0000256" key="1">
    <source>
        <dbReference type="SAM" id="Phobius"/>
    </source>
</evidence>
<evidence type="ECO:0000313" key="3">
    <source>
        <dbReference type="Proteomes" id="UP000193920"/>
    </source>
</evidence>
<evidence type="ECO:0000313" key="2">
    <source>
        <dbReference type="EMBL" id="ORY70822.1"/>
    </source>
</evidence>
<dbReference type="EMBL" id="MCOG01000041">
    <property type="protein sequence ID" value="ORY70822.1"/>
    <property type="molecule type" value="Genomic_DNA"/>
</dbReference>
<name>A0A1Y2EGW9_9FUNG</name>
<dbReference type="AlphaFoldDB" id="A0A1Y2EGW9"/>
<feature type="transmembrane region" description="Helical" evidence="1">
    <location>
        <begin position="589"/>
        <end position="608"/>
    </location>
</feature>
<keyword evidence="1" id="KW-1133">Transmembrane helix</keyword>
<keyword evidence="1" id="KW-0472">Membrane</keyword>
<evidence type="ECO:0008006" key="4">
    <source>
        <dbReference type="Google" id="ProtNLM"/>
    </source>
</evidence>
<accession>A0A1Y2EGW9</accession>
<gene>
    <name evidence="2" type="ORF">LY90DRAFT_667260</name>
</gene>
<keyword evidence="3" id="KW-1185">Reference proteome</keyword>
<proteinExistence type="predicted"/>
<sequence length="632" mass="71800">MYSSENIKAKGYIINAVQINSGNINKKIYGGSLIASVEGYSSLYIENFYGNELNAGNGVGAFNLDYHSSIELKNIELNGVSGSSSGGLLLTSKNEEKDSFFKVYNGTFTDFYQYSKEISSSSFIMTSNNINIILENFIYTKGGNTIEIKNSIIENYYSLYPTNFITCESFNDRDKSFIKINNGNAIINDSMFSDFYTCYFSSYCILELKTSFKELIFDIGLNANININNSILTFIYTDSIFKARSTSLITINNSDISNHFVSESIIYINKNLYFDGHYIINNCNFTENFGYYGTILNIQSIDSSGSSVEFNNSKFSRNYSLFNGGVLYSKVKSAYLYISFNDCIFDDNSCHYQGKISYSLSKLDEPFFSNINELRQIENAFATPPVNLRFISNSLNSISLLSGESLQNDINFYLIDDYNNLYITLTKNIDYYSPIDVVFLSIETNDPSNTALIGQKLSYCTNNICHIPPIKMEINKFDEVLFNFDLIINPCNDSKYINNDIENIGFKSCYLPECIPNCNSGVCVNKNVCDCSKTSFKGPFCNEYYKLNRHHIIDIIFKIIGCSLIIILIIIMAGLILCREDLVFKSASYSLLNIILLGLLLNCLYLLVLTYDENKVKMCIFEYLLHHLLWAY</sequence>